<dbReference type="InterPro" id="IPR050400">
    <property type="entry name" value="Bact_Cytoskel_RodZ"/>
</dbReference>
<dbReference type="Proteomes" id="UP000187266">
    <property type="component" value="Chromosome"/>
</dbReference>
<reference evidence="2 3" key="1">
    <citation type="submission" date="2017-01" db="EMBL/GenBank/DDBJ databases">
        <title>Genomic analysis of Xuhuaishuia manganoxidans DY6-4.</title>
        <authorList>
            <person name="Wang X."/>
        </authorList>
    </citation>
    <scope>NUCLEOTIDE SEQUENCE [LARGE SCALE GENOMIC DNA]</scope>
    <source>
        <strain evidence="2 3">DY6-4</strain>
    </source>
</reference>
<dbReference type="Pfam" id="PF13413">
    <property type="entry name" value="HTH_25"/>
    <property type="match status" value="1"/>
</dbReference>
<proteinExistence type="predicted"/>
<name>A0A1U7DL22_9RHOB</name>
<dbReference type="AlphaFoldDB" id="A0A1U7DL22"/>
<dbReference type="Gene3D" id="1.10.260.40">
    <property type="entry name" value="lambda repressor-like DNA-binding domains"/>
    <property type="match status" value="1"/>
</dbReference>
<dbReference type="InterPro" id="IPR025194">
    <property type="entry name" value="RodZ-like_C"/>
</dbReference>
<feature type="compositionally biased region" description="Low complexity" evidence="1">
    <location>
        <begin position="139"/>
        <end position="151"/>
    </location>
</feature>
<evidence type="ECO:0000256" key="1">
    <source>
        <dbReference type="SAM" id="MobiDB-lite"/>
    </source>
</evidence>
<dbReference type="InterPro" id="IPR010982">
    <property type="entry name" value="Lambda_DNA-bd_dom_sf"/>
</dbReference>
<accession>A0A1U7DL22</accession>
<organism evidence="2 3">
    <name type="scientific">Brevirhabdus pacifica</name>
    <dbReference type="NCBI Taxonomy" id="1267768"/>
    <lineage>
        <taxon>Bacteria</taxon>
        <taxon>Pseudomonadati</taxon>
        <taxon>Pseudomonadota</taxon>
        <taxon>Alphaproteobacteria</taxon>
        <taxon>Rhodobacterales</taxon>
        <taxon>Paracoccaceae</taxon>
        <taxon>Brevirhabdus</taxon>
    </lineage>
</organism>
<dbReference type="EMBL" id="CP019124">
    <property type="protein sequence ID" value="APX90696.1"/>
    <property type="molecule type" value="Genomic_DNA"/>
</dbReference>
<gene>
    <name evidence="2" type="ORF">BV394_14040</name>
</gene>
<evidence type="ECO:0000313" key="3">
    <source>
        <dbReference type="Proteomes" id="UP000187266"/>
    </source>
</evidence>
<evidence type="ECO:0000313" key="2">
    <source>
        <dbReference type="EMBL" id="APX90696.1"/>
    </source>
</evidence>
<accession>A0A2M9DBI4</accession>
<dbReference type="PANTHER" id="PTHR34475:SF1">
    <property type="entry name" value="CYTOSKELETON PROTEIN RODZ"/>
    <property type="match status" value="1"/>
</dbReference>
<dbReference type="GO" id="GO:0003677">
    <property type="term" value="F:DNA binding"/>
    <property type="evidence" value="ECO:0007669"/>
    <property type="project" value="InterPro"/>
</dbReference>
<sequence>MIRRGAPPEDGQVDTPRGFDDFDLKLGDVLRGERATLGKSLLDVQRELKIKANYIAAIEASDVTAFETPGFIAGYVRSYARYLGLDPEWAYRKFCEESNFGGAAGLAGGARSRPTPAAAARGAAMGGALRSVQSEPPVNNSSATPAAPRARAGRVNAANDPLINPRAPFSPGVSSAGGFGFDPGALGSLAVLFALIAGLGYGGWTVLQQVQRVTLVPVDEAPGVVAELDPLAGVATGASDSQATDLRAEALDRLYRPKALDVPVMVARDGPISSLDPDRVGMLSSPVAGLDLAALRSDVYGPVRPIEASQGDALDDKALAREAAEVEAAETPLQVVAADAPAIELFAVRPAWVRVTGAGGTVIFEKILDTGERFTLPKTEEPPLLRAGNSGSVYFAVNGKTYGPAGPGTSVAKKVKLGVEDLQAAYQVADLDSDPALRKVIEVADAAPVAAAPDAASSSNP</sequence>
<dbReference type="OrthoDB" id="9790252at2"/>
<keyword evidence="3" id="KW-1185">Reference proteome</keyword>
<dbReference type="RefSeq" id="WP_076980713.1">
    <property type="nucleotide sequence ID" value="NZ_CP019124.1"/>
</dbReference>
<dbReference type="Pfam" id="PF13464">
    <property type="entry name" value="RodZ_C"/>
    <property type="match status" value="1"/>
</dbReference>
<protein>
    <submittedName>
        <fullName evidence="2">Uncharacterized protein</fullName>
    </submittedName>
</protein>
<dbReference type="PANTHER" id="PTHR34475">
    <property type="match status" value="1"/>
</dbReference>
<dbReference type="STRING" id="1267768.BV394_14040"/>
<feature type="region of interest" description="Disordered" evidence="1">
    <location>
        <begin position="130"/>
        <end position="151"/>
    </location>
</feature>